<evidence type="ECO:0008006" key="3">
    <source>
        <dbReference type="Google" id="ProtNLM"/>
    </source>
</evidence>
<dbReference type="Gene3D" id="2.60.40.740">
    <property type="match status" value="1"/>
</dbReference>
<gene>
    <name evidence="1" type="ORF">CGZ75_13290</name>
</gene>
<sequence>MAPPYENVQNQSIVQYDIGTGSATAASNVVTTFVAGPRIRLGLTASVTETTAGSVVVYTVTAFNDGNLAGELTAGSSIPPGSAFVPGSVTLGGVPLPGADPSQGIYLGLIEPGKSASFSYQVLVGASVPSGVLINEAYGSALFRTPSGRVLTVDAEPASLRIPVRTASALARLSASESVVAPGDIVEYVLVINNDGAVGLSGMTASFILPPGLEFIAGSVNVNGSFLPDANSLIGIPVGLLGAGADIGVSFAVRVISSAASGLPTVALVRYIVGSQEETTPSNAVELQVTSDPPIVTKSVDTQQASPGDILSYVVTASVPTGPPQDAVLMDSLPAGLRYVPNSLLINGQPSLSQNLAEGVSLGPVSGISPATVFFRAEVLPIQGQPLSQLFNVQNSAVVRFTGQEGIITTVETEPVLTIISSAAFRVSAQPDVYVSEPGETVWITITVTAVGSQPAEGFLSGFVPEGMMLLPDTLTVDGVQISIQDGLLPLGLLAPGSVILIRFAGLIAPNYAGDEMIGTAALSWRYTIEDRTYRGLSFAARYTIAVEGHVE</sequence>
<dbReference type="PANTHER" id="PTHR34819">
    <property type="entry name" value="LARGE CYSTEINE-RICH PERIPLASMIC PROTEIN OMCB"/>
    <property type="match status" value="1"/>
</dbReference>
<dbReference type="EMBL" id="NMUQ01000002">
    <property type="protein sequence ID" value="OXM13975.1"/>
    <property type="molecule type" value="Genomic_DNA"/>
</dbReference>
<dbReference type="NCBIfam" id="TIGR01451">
    <property type="entry name" value="B_ant_repeat"/>
    <property type="match status" value="3"/>
</dbReference>
<evidence type="ECO:0000313" key="1">
    <source>
        <dbReference type="EMBL" id="OXM13975.1"/>
    </source>
</evidence>
<dbReference type="OrthoDB" id="1751088at2"/>
<dbReference type="InterPro" id="IPR051172">
    <property type="entry name" value="Chlamydia_OmcB"/>
</dbReference>
<dbReference type="Proteomes" id="UP000215145">
    <property type="component" value="Unassembled WGS sequence"/>
</dbReference>
<dbReference type="InterPro" id="IPR047589">
    <property type="entry name" value="DUF11_rpt"/>
</dbReference>
<dbReference type="AlphaFoldDB" id="A0A229NW67"/>
<proteinExistence type="predicted"/>
<evidence type="ECO:0000313" key="2">
    <source>
        <dbReference type="Proteomes" id="UP000215145"/>
    </source>
</evidence>
<protein>
    <recommendedName>
        <fullName evidence="3">DUF11 domain-containing protein</fullName>
    </recommendedName>
</protein>
<accession>A0A229NW67</accession>
<dbReference type="RefSeq" id="WP_089524798.1">
    <property type="nucleotide sequence ID" value="NZ_NMUQ01000002.1"/>
</dbReference>
<reference evidence="1 2" key="1">
    <citation type="submission" date="2017-07" db="EMBL/GenBank/DDBJ databases">
        <title>Paenibacillus herberti R33 genome sequencing and assembly.</title>
        <authorList>
            <person name="Su W."/>
        </authorList>
    </citation>
    <scope>NUCLEOTIDE SEQUENCE [LARGE SCALE GENOMIC DNA]</scope>
    <source>
        <strain evidence="1 2">R33</strain>
    </source>
</reference>
<keyword evidence="2" id="KW-1185">Reference proteome</keyword>
<organism evidence="1 2">
    <name type="scientific">Paenibacillus herberti</name>
    <dbReference type="NCBI Taxonomy" id="1619309"/>
    <lineage>
        <taxon>Bacteria</taxon>
        <taxon>Bacillati</taxon>
        <taxon>Bacillota</taxon>
        <taxon>Bacilli</taxon>
        <taxon>Bacillales</taxon>
        <taxon>Paenibacillaceae</taxon>
        <taxon>Paenibacillus</taxon>
    </lineage>
</organism>
<name>A0A229NW67_9BACL</name>
<dbReference type="PANTHER" id="PTHR34819:SF3">
    <property type="entry name" value="CELL SURFACE PROTEIN"/>
    <property type="match status" value="1"/>
</dbReference>
<comment type="caution">
    <text evidence="1">The sequence shown here is derived from an EMBL/GenBank/DDBJ whole genome shotgun (WGS) entry which is preliminary data.</text>
</comment>